<evidence type="ECO:0000313" key="6">
    <source>
        <dbReference type="Proteomes" id="UP000245711"/>
    </source>
</evidence>
<keyword evidence="6" id="KW-1185">Reference proteome</keyword>
<dbReference type="RefSeq" id="WP_109326076.1">
    <property type="nucleotide sequence ID" value="NZ_CP021354.1"/>
</dbReference>
<evidence type="ECO:0000313" key="5">
    <source>
        <dbReference type="EMBL" id="AWK70579.1"/>
    </source>
</evidence>
<dbReference type="Pfam" id="PF07167">
    <property type="entry name" value="PhaC_N"/>
    <property type="match status" value="1"/>
</dbReference>
<dbReference type="SUPFAM" id="SSF53474">
    <property type="entry name" value="alpha/beta-Hydrolases"/>
    <property type="match status" value="1"/>
</dbReference>
<gene>
    <name evidence="5" type="ORF">CBI38_02345</name>
</gene>
<dbReference type="InterPro" id="IPR010941">
    <property type="entry name" value="PhaC_N"/>
</dbReference>
<dbReference type="InterPro" id="IPR000073">
    <property type="entry name" value="AB_hydrolase_1"/>
</dbReference>
<dbReference type="Pfam" id="PF00561">
    <property type="entry name" value="Abhydrolase_1"/>
    <property type="match status" value="1"/>
</dbReference>
<sequence>MIDNLHKKIASRIDPIGWGPAVASVAGRAAKNPQAVVAASTNYATHLAHIPAAAVRVFNDVDPQPPIPVDPSDKRFADAAWRENPAFFSLHQSYLATRALAEDLTEAGAGDELQDAKARQIVNLMLDALSPTNFPLTNPGVLTRAFDTGGASLVRGALFAAEDIIKRKGQPVKVDRAAFTLGDNLAATPGKVVFRNDLIEVIQYQPQTPSVHAVPILVSPPWINKYYILDLAPKRSLIEWAVAHGRTVFAISYRNPDRSMMDITMDDYYLRGFAAAMDVVEEVTGSGKIDILSICLGGAMAAMGAARLAATGDDRINSLTMLNTLLDYSEVGELKLLVDPDTLDRVEMRMRRQGFLSGDEMSGTFDLIKAKELIFSYWVSRWMKGEKPAAFDILAWNEDKTRMPATMHSQYLRSLYGRNELSSGVYVLDGQQLDLTKVTCDAYIVGAVNDHIVPWTSSYKSVHLLGGDVRFVLTNGGHIAGAVNPPNNRCFFHAVGAPDSGERRTMPANPADWQILSEKHSGSWWEDWTQWSASRAGDMVAPPAVGSAKHPVLAEAPGTYVSQ</sequence>
<organism evidence="5 6">
    <name type="scientific">Rhodococcus oxybenzonivorans</name>
    <dbReference type="NCBI Taxonomy" id="1990687"/>
    <lineage>
        <taxon>Bacteria</taxon>
        <taxon>Bacillati</taxon>
        <taxon>Actinomycetota</taxon>
        <taxon>Actinomycetes</taxon>
        <taxon>Mycobacteriales</taxon>
        <taxon>Nocardiaceae</taxon>
        <taxon>Rhodococcus</taxon>
    </lineage>
</organism>
<keyword evidence="1" id="KW-0808">Transferase</keyword>
<dbReference type="GO" id="GO:0042619">
    <property type="term" value="P:poly-hydroxybutyrate biosynthetic process"/>
    <property type="evidence" value="ECO:0007669"/>
    <property type="project" value="InterPro"/>
</dbReference>
<accession>A0A2S2BPR6</accession>
<dbReference type="EMBL" id="CP021354">
    <property type="protein sequence ID" value="AWK70579.1"/>
    <property type="molecule type" value="Genomic_DNA"/>
</dbReference>
<keyword evidence="2" id="KW-0012">Acyltransferase</keyword>
<dbReference type="KEGG" id="roz:CBI38_02345"/>
<feature type="domain" description="AB hydrolase-1" evidence="3">
    <location>
        <begin position="243"/>
        <end position="481"/>
    </location>
</feature>
<dbReference type="InterPro" id="IPR051321">
    <property type="entry name" value="PHA/PHB_synthase"/>
</dbReference>
<feature type="domain" description="Poly-beta-hydroxybutyrate polymerase N-terminal" evidence="4">
    <location>
        <begin position="73"/>
        <end position="241"/>
    </location>
</feature>
<dbReference type="OrthoDB" id="7208816at2"/>
<reference evidence="5 6" key="1">
    <citation type="submission" date="2017-05" db="EMBL/GenBank/DDBJ databases">
        <title>Isolation of Rhodococcus sp. S2-17 biodegrading of BP-3.</title>
        <authorList>
            <person name="Lee Y."/>
            <person name="Kim K.H."/>
            <person name="Chun B.H."/>
            <person name="Jung H.S."/>
            <person name="Jeon C.O."/>
        </authorList>
    </citation>
    <scope>NUCLEOTIDE SEQUENCE [LARGE SCALE GENOMIC DNA]</scope>
    <source>
        <strain evidence="5 6">S2-17</strain>
    </source>
</reference>
<name>A0A2S2BPR6_9NOCA</name>
<evidence type="ECO:0000256" key="2">
    <source>
        <dbReference type="ARBA" id="ARBA00023315"/>
    </source>
</evidence>
<dbReference type="PANTHER" id="PTHR36837">
    <property type="entry name" value="POLY(3-HYDROXYALKANOATE) POLYMERASE SUBUNIT PHAC"/>
    <property type="match status" value="1"/>
</dbReference>
<dbReference type="PANTHER" id="PTHR36837:SF5">
    <property type="entry name" value="POLY-3-HYDROXYBUTYRATE SYNTHASE"/>
    <property type="match status" value="1"/>
</dbReference>
<dbReference type="InterPro" id="IPR029058">
    <property type="entry name" value="AB_hydrolase_fold"/>
</dbReference>
<dbReference type="Proteomes" id="UP000245711">
    <property type="component" value="Chromosome"/>
</dbReference>
<dbReference type="Gene3D" id="3.40.50.1820">
    <property type="entry name" value="alpha/beta hydrolase"/>
    <property type="match status" value="1"/>
</dbReference>
<dbReference type="GO" id="GO:0016746">
    <property type="term" value="F:acyltransferase activity"/>
    <property type="evidence" value="ECO:0007669"/>
    <property type="project" value="UniProtKB-KW"/>
</dbReference>
<dbReference type="AlphaFoldDB" id="A0A2S2BPR6"/>
<protein>
    <submittedName>
        <fullName evidence="5">Poly-beta-hydroxybutyrate polymerase</fullName>
    </submittedName>
</protein>
<evidence type="ECO:0000256" key="1">
    <source>
        <dbReference type="ARBA" id="ARBA00022679"/>
    </source>
</evidence>
<evidence type="ECO:0000259" key="3">
    <source>
        <dbReference type="Pfam" id="PF00561"/>
    </source>
</evidence>
<proteinExistence type="predicted"/>
<evidence type="ECO:0000259" key="4">
    <source>
        <dbReference type="Pfam" id="PF07167"/>
    </source>
</evidence>